<reference evidence="1" key="2">
    <citation type="journal article" date="2015" name="Fish Shellfish Immunol.">
        <title>Early steps in the European eel (Anguilla anguilla)-Vibrio vulnificus interaction in the gills: Role of the RtxA13 toxin.</title>
        <authorList>
            <person name="Callol A."/>
            <person name="Pajuelo D."/>
            <person name="Ebbesson L."/>
            <person name="Teles M."/>
            <person name="MacKenzie S."/>
            <person name="Amaro C."/>
        </authorList>
    </citation>
    <scope>NUCLEOTIDE SEQUENCE</scope>
</reference>
<sequence>MVVTFKMALIVSEGKFNSQTGESAVQSS</sequence>
<reference evidence="1" key="1">
    <citation type="submission" date="2014-11" db="EMBL/GenBank/DDBJ databases">
        <authorList>
            <person name="Amaro Gonzalez C."/>
        </authorList>
    </citation>
    <scope>NUCLEOTIDE SEQUENCE</scope>
</reference>
<organism evidence="1">
    <name type="scientific">Anguilla anguilla</name>
    <name type="common">European freshwater eel</name>
    <name type="synonym">Muraena anguilla</name>
    <dbReference type="NCBI Taxonomy" id="7936"/>
    <lineage>
        <taxon>Eukaryota</taxon>
        <taxon>Metazoa</taxon>
        <taxon>Chordata</taxon>
        <taxon>Craniata</taxon>
        <taxon>Vertebrata</taxon>
        <taxon>Euteleostomi</taxon>
        <taxon>Actinopterygii</taxon>
        <taxon>Neopterygii</taxon>
        <taxon>Teleostei</taxon>
        <taxon>Anguilliformes</taxon>
        <taxon>Anguillidae</taxon>
        <taxon>Anguilla</taxon>
    </lineage>
</organism>
<accession>A0A0E9SDG5</accession>
<protein>
    <submittedName>
        <fullName evidence="1">Uncharacterized protein</fullName>
    </submittedName>
</protein>
<name>A0A0E9SDG5_ANGAN</name>
<proteinExistence type="predicted"/>
<evidence type="ECO:0000313" key="1">
    <source>
        <dbReference type="EMBL" id="JAH39316.1"/>
    </source>
</evidence>
<dbReference type="AlphaFoldDB" id="A0A0E9SDG5"/>
<dbReference type="EMBL" id="GBXM01069261">
    <property type="protein sequence ID" value="JAH39316.1"/>
    <property type="molecule type" value="Transcribed_RNA"/>
</dbReference>